<dbReference type="RefSeq" id="WP_046510758.1">
    <property type="nucleotide sequence ID" value="NZ_LAYZ01000001.1"/>
</dbReference>
<comment type="subunit">
    <text evidence="2">Monomer.</text>
</comment>
<dbReference type="GO" id="GO:0003677">
    <property type="term" value="F:DNA binding"/>
    <property type="evidence" value="ECO:0007669"/>
    <property type="project" value="UniProtKB-KW"/>
</dbReference>
<comment type="similarity">
    <text evidence="1 17">Belongs to the helicase family. RecG subfamily.</text>
</comment>
<evidence type="ECO:0000256" key="8">
    <source>
        <dbReference type="ARBA" id="ARBA00022840"/>
    </source>
</evidence>
<evidence type="ECO:0000256" key="10">
    <source>
        <dbReference type="ARBA" id="ARBA00023172"/>
    </source>
</evidence>
<evidence type="ECO:0000256" key="7">
    <source>
        <dbReference type="ARBA" id="ARBA00022806"/>
    </source>
</evidence>
<dbReference type="Gene3D" id="1.10.150.20">
    <property type="entry name" value="5' to 3' exonuclease, C-terminal subdomain"/>
    <property type="match status" value="1"/>
</dbReference>
<dbReference type="InterPro" id="IPR014001">
    <property type="entry name" value="Helicase_ATP-bd"/>
</dbReference>
<dbReference type="Gene3D" id="2.40.50.140">
    <property type="entry name" value="Nucleic acid-binding proteins"/>
    <property type="match status" value="1"/>
</dbReference>
<dbReference type="NCBIfam" id="NF008168">
    <property type="entry name" value="PRK10917.2-2"/>
    <property type="match status" value="1"/>
</dbReference>
<dbReference type="Gene3D" id="3.40.50.300">
    <property type="entry name" value="P-loop containing nucleotide triphosphate hydrolases"/>
    <property type="match status" value="2"/>
</dbReference>
<dbReference type="PROSITE" id="PS51194">
    <property type="entry name" value="HELICASE_CTER"/>
    <property type="match status" value="1"/>
</dbReference>
<dbReference type="InterPro" id="IPR033454">
    <property type="entry name" value="RecG_wedge"/>
</dbReference>
<dbReference type="InterPro" id="IPR004609">
    <property type="entry name" value="ATP-dep_DNA_helicase_RecG"/>
</dbReference>
<evidence type="ECO:0000256" key="11">
    <source>
        <dbReference type="ARBA" id="ARBA00023204"/>
    </source>
</evidence>
<dbReference type="GO" id="GO:0006281">
    <property type="term" value="P:DNA repair"/>
    <property type="evidence" value="ECO:0007669"/>
    <property type="project" value="UniProtKB-UniRule"/>
</dbReference>
<dbReference type="InterPro" id="IPR045562">
    <property type="entry name" value="RecG_dom3_C"/>
</dbReference>
<comment type="caution">
    <text evidence="20">The sequence shown here is derived from an EMBL/GenBank/DDBJ whole genome shotgun (WGS) entry which is preliminary data.</text>
</comment>
<comment type="catalytic activity">
    <reaction evidence="13 17">
        <text>Couples ATP hydrolysis with the unwinding of duplex DNA by translocating in the 3'-5' direction.</text>
        <dbReference type="EC" id="5.6.2.4"/>
    </reaction>
</comment>
<evidence type="ECO:0000256" key="2">
    <source>
        <dbReference type="ARBA" id="ARBA00011245"/>
    </source>
</evidence>
<feature type="domain" description="Helicase C-terminal" evidence="19">
    <location>
        <begin position="450"/>
        <end position="609"/>
    </location>
</feature>
<dbReference type="Proteomes" id="UP000034287">
    <property type="component" value="Unassembled WGS sequence"/>
</dbReference>
<comment type="function">
    <text evidence="16 17">Plays a critical role in recombination and DNA repair. Helps process Holliday junction intermediates to mature products by catalyzing branch migration. Has replication fork regression activity, unwinds stalled or blocked replication forks to make a HJ that can be resolved. Has a DNA unwinding activity characteristic of a DNA helicase with 3'-5' polarity.</text>
</comment>
<comment type="catalytic activity">
    <reaction evidence="15 17">
        <text>ATP + H2O = ADP + phosphate + H(+)</text>
        <dbReference type="Rhea" id="RHEA:13065"/>
        <dbReference type="ChEBI" id="CHEBI:15377"/>
        <dbReference type="ChEBI" id="CHEBI:15378"/>
        <dbReference type="ChEBI" id="CHEBI:30616"/>
        <dbReference type="ChEBI" id="CHEBI:43474"/>
        <dbReference type="ChEBI" id="CHEBI:456216"/>
        <dbReference type="EC" id="5.6.2.4"/>
    </reaction>
</comment>
<evidence type="ECO:0000256" key="5">
    <source>
        <dbReference type="ARBA" id="ARBA00022763"/>
    </source>
</evidence>
<dbReference type="EMBL" id="LAYZ01000001">
    <property type="protein sequence ID" value="KKK35274.1"/>
    <property type="molecule type" value="Genomic_DNA"/>
</dbReference>
<dbReference type="OrthoDB" id="9804325at2"/>
<evidence type="ECO:0000313" key="21">
    <source>
        <dbReference type="Proteomes" id="UP000034287"/>
    </source>
</evidence>
<keyword evidence="9" id="KW-0238">DNA-binding</keyword>
<dbReference type="PATRIC" id="fig|1432562.3.peg.13"/>
<dbReference type="NCBIfam" id="TIGR00643">
    <property type="entry name" value="recG"/>
    <property type="match status" value="1"/>
</dbReference>
<evidence type="ECO:0000256" key="16">
    <source>
        <dbReference type="ARBA" id="ARBA00049610"/>
    </source>
</evidence>
<dbReference type="SMART" id="SM00487">
    <property type="entry name" value="DEXDc"/>
    <property type="match status" value="1"/>
</dbReference>
<keyword evidence="10 17" id="KW-0233">DNA recombination</keyword>
<reference evidence="20 21" key="1">
    <citation type="submission" date="2015-04" db="EMBL/GenBank/DDBJ databases">
        <title>Taxonomic description and genome sequence of Salinicoccus sediminis sp. nov., a novel hyper halotolerant bacterium isolated from marine sediment.</title>
        <authorList>
            <person name="Mathan Kumar R."/>
            <person name="Kaur G."/>
            <person name="Kumar N."/>
            <person name="Kumar A."/>
            <person name="Singh N.K."/>
            <person name="Kaur N."/>
            <person name="Mayilraj S."/>
        </authorList>
    </citation>
    <scope>NUCLEOTIDE SEQUENCE [LARGE SCALE GENOMIC DNA]</scope>
    <source>
        <strain evidence="20 21">SV-16</strain>
    </source>
</reference>
<name>A0A0M2SKR4_9STAP</name>
<keyword evidence="6 17" id="KW-0378">Hydrolase</keyword>
<evidence type="ECO:0000256" key="13">
    <source>
        <dbReference type="ARBA" id="ARBA00034617"/>
    </source>
</evidence>
<dbReference type="InterPro" id="IPR011545">
    <property type="entry name" value="DEAD/DEAH_box_helicase_dom"/>
</dbReference>
<dbReference type="SUPFAM" id="SSF52540">
    <property type="entry name" value="P-loop containing nucleoside triphosphate hydrolases"/>
    <property type="match status" value="2"/>
</dbReference>
<dbReference type="GO" id="GO:0043138">
    <property type="term" value="F:3'-5' DNA helicase activity"/>
    <property type="evidence" value="ECO:0007669"/>
    <property type="project" value="UniProtKB-EC"/>
</dbReference>
<sequence length="657" mass="74618">MAAMYQVITPQKPAAILKGVGPKVAEKLSSIGIETVNDVLFHLPANYENLSVMNLADAENNDKVTVMGTVMTEPAVAYFRGGKNRLTVFMEIDGIYVKVTFFNQPYLKDKLIVGEEARLSGKYLKHKLEINGQRLIYEAGGGFRVTYPMGKVMHSKTFNKIVAEVFGGFSFNYDLPETVKAKYRLLSVREALRLIHFPKSPADIKEGRRTIKFYELFMFQLRLMEKRQKERVRNERYIIDYDIDELKAFIDTLPFGLTGDQKKCTNEICRDLKQNVSMHRLLQGDVGSGKTIVAGIAAYAVKTIGEQTAVMVPTEVLANQHYQSFTDTFEDRLTIAKLTGTTTRKEKMEIVSRLESGEIDLIVGTHALIEDDVLFNRLSLIITDEQHRFGVNQRKRLNDKAHRKNVLYMTATPIPRTLSITTFGDMDVSIIREMPKGRKPVETYWRRYDEVDEVMASIASEVRKGHSAYIVAPLIEESETLDLKNVQEIYHMFLDCFGEEQVELVHGRMKPAEKNEGMGRFERLEKPVLVSTTVIEVGINVPNATYMVIFNAERFGLSTLHQLRGRVGRSDMQSYCALISDPKTENAKQRIDIMTSTTDGFELSEQDLEMRGPGDYFGVRQSGLPEFKVADLAEDYRILEHARLSAIELSGEMREDA</sequence>
<keyword evidence="7 17" id="KW-0347">Helicase</keyword>
<keyword evidence="12" id="KW-0413">Isomerase</keyword>
<dbReference type="GO" id="GO:0016887">
    <property type="term" value="F:ATP hydrolysis activity"/>
    <property type="evidence" value="ECO:0007669"/>
    <property type="project" value="RHEA"/>
</dbReference>
<dbReference type="GO" id="GO:0005524">
    <property type="term" value="F:ATP binding"/>
    <property type="evidence" value="ECO:0007669"/>
    <property type="project" value="UniProtKB-KW"/>
</dbReference>
<dbReference type="InterPro" id="IPR001650">
    <property type="entry name" value="Helicase_C-like"/>
</dbReference>
<dbReference type="InterPro" id="IPR027417">
    <property type="entry name" value="P-loop_NTPase"/>
</dbReference>
<dbReference type="Pfam" id="PF17191">
    <property type="entry name" value="RecG_wedge"/>
    <property type="match status" value="1"/>
</dbReference>
<dbReference type="PANTHER" id="PTHR47964">
    <property type="entry name" value="ATP-DEPENDENT DNA HELICASE HOMOLOG RECG, CHLOROPLASTIC"/>
    <property type="match status" value="1"/>
</dbReference>
<evidence type="ECO:0000256" key="1">
    <source>
        <dbReference type="ARBA" id="ARBA00007504"/>
    </source>
</evidence>
<dbReference type="CDD" id="cd04488">
    <property type="entry name" value="RecG_wedge_OBF"/>
    <property type="match status" value="1"/>
</dbReference>
<dbReference type="Pfam" id="PF00270">
    <property type="entry name" value="DEAD"/>
    <property type="match status" value="1"/>
</dbReference>
<dbReference type="InterPro" id="IPR047112">
    <property type="entry name" value="RecG/Mfd"/>
</dbReference>
<dbReference type="InterPro" id="IPR012340">
    <property type="entry name" value="NA-bd_OB-fold"/>
</dbReference>
<keyword evidence="21" id="KW-1185">Reference proteome</keyword>
<dbReference type="Pfam" id="PF00271">
    <property type="entry name" value="Helicase_C"/>
    <property type="match status" value="1"/>
</dbReference>
<dbReference type="NCBIfam" id="NF008165">
    <property type="entry name" value="PRK10917.1-3"/>
    <property type="match status" value="1"/>
</dbReference>
<dbReference type="PANTHER" id="PTHR47964:SF1">
    <property type="entry name" value="ATP-DEPENDENT DNA HELICASE HOMOLOG RECG, CHLOROPLASTIC"/>
    <property type="match status" value="1"/>
</dbReference>
<evidence type="ECO:0000256" key="15">
    <source>
        <dbReference type="ARBA" id="ARBA00048988"/>
    </source>
</evidence>
<evidence type="ECO:0000256" key="4">
    <source>
        <dbReference type="ARBA" id="ARBA00022741"/>
    </source>
</evidence>
<dbReference type="AlphaFoldDB" id="A0A0M2SKR4"/>
<dbReference type="GO" id="GO:0006310">
    <property type="term" value="P:DNA recombination"/>
    <property type="evidence" value="ECO:0007669"/>
    <property type="project" value="UniProtKB-UniRule"/>
</dbReference>
<gene>
    <name evidence="20" type="ORF">WN59_00065</name>
</gene>
<keyword evidence="11 17" id="KW-0234">DNA repair</keyword>
<evidence type="ECO:0000313" key="20">
    <source>
        <dbReference type="EMBL" id="KKK35274.1"/>
    </source>
</evidence>
<dbReference type="SUPFAM" id="SSF50249">
    <property type="entry name" value="Nucleic acid-binding proteins"/>
    <property type="match status" value="1"/>
</dbReference>
<keyword evidence="4 17" id="KW-0547">Nucleotide-binding</keyword>
<proteinExistence type="inferred from homology"/>
<dbReference type="CDD" id="cd17992">
    <property type="entry name" value="DEXHc_RecG"/>
    <property type="match status" value="1"/>
</dbReference>
<evidence type="ECO:0000256" key="14">
    <source>
        <dbReference type="ARBA" id="ARBA00034808"/>
    </source>
</evidence>
<feature type="domain" description="Helicase ATP-binding" evidence="18">
    <location>
        <begin position="271"/>
        <end position="431"/>
    </location>
</feature>
<dbReference type="EC" id="5.6.2.4" evidence="14 17"/>
<keyword evidence="8 17" id="KW-0067">ATP-binding</keyword>
<keyword evidence="5 17" id="KW-0227">DNA damage</keyword>
<dbReference type="PROSITE" id="PS51192">
    <property type="entry name" value="HELICASE_ATP_BIND_1"/>
    <property type="match status" value="1"/>
</dbReference>
<evidence type="ECO:0000259" key="19">
    <source>
        <dbReference type="PROSITE" id="PS51194"/>
    </source>
</evidence>
<dbReference type="SMART" id="SM00490">
    <property type="entry name" value="HELICc"/>
    <property type="match status" value="1"/>
</dbReference>
<evidence type="ECO:0000256" key="3">
    <source>
        <dbReference type="ARBA" id="ARBA00017846"/>
    </source>
</evidence>
<organism evidence="20 21">
    <name type="scientific">Salinicoccus sediminis</name>
    <dbReference type="NCBI Taxonomy" id="1432562"/>
    <lineage>
        <taxon>Bacteria</taxon>
        <taxon>Bacillati</taxon>
        <taxon>Bacillota</taxon>
        <taxon>Bacilli</taxon>
        <taxon>Bacillales</taxon>
        <taxon>Staphylococcaceae</taxon>
        <taxon>Salinicoccus</taxon>
    </lineage>
</organism>
<accession>A0A0M2SKR4</accession>
<evidence type="ECO:0000256" key="6">
    <source>
        <dbReference type="ARBA" id="ARBA00022801"/>
    </source>
</evidence>
<evidence type="ECO:0000256" key="12">
    <source>
        <dbReference type="ARBA" id="ARBA00023235"/>
    </source>
</evidence>
<evidence type="ECO:0000259" key="18">
    <source>
        <dbReference type="PROSITE" id="PS51192"/>
    </source>
</evidence>
<evidence type="ECO:0000256" key="17">
    <source>
        <dbReference type="RuleBase" id="RU363016"/>
    </source>
</evidence>
<evidence type="ECO:0000256" key="9">
    <source>
        <dbReference type="ARBA" id="ARBA00023125"/>
    </source>
</evidence>
<dbReference type="Pfam" id="PF19833">
    <property type="entry name" value="RecG_dom3_C"/>
    <property type="match status" value="1"/>
</dbReference>
<dbReference type="STRING" id="1432562.WN59_00065"/>
<protein>
    <recommendedName>
        <fullName evidence="3 17">ATP-dependent DNA helicase RecG</fullName>
        <ecNumber evidence="14 17">5.6.2.4</ecNumber>
    </recommendedName>
</protein>